<dbReference type="RefSeq" id="WP_125310389.1">
    <property type="nucleotide sequence ID" value="NZ_RSEC01000046.1"/>
</dbReference>
<sequence length="1012" mass="110107">MTDTPPTVVQLIEASGRRPGPRIPEFAATVSAAQRYRQLSGAGDMAGITRSTALVALMLLDEGIRRALLDSGVEPDRLGSILSLDKLTLGSSAGDGPMALEFASALDAHLRVLPRGRVVDLADIAIAILRSARNQRGGELPQRLRQMGADIDVALANLARLTGTATHGLVPLSRSMQAVADSLPPTGLTTLEIVRAIARRHPEYAAGRLGSVVTRSPRRQRDWDEWYEAVARWFDADVVAKTRHEVLDGRLFLLGLGLDAPNLLESLKSEGAWSALLTEIDEAVAPPGSRLWPVLNGVRFAHGYRNDGTGGADQLDVQGDVNAVCEVITDPAVTPPLSIGLFGKWGTGKSFFMEKMRERIAARVPGDGEFTITQIRFNAWHYADTSLWASLAIEIFERLADPEPVDPELRENWHRSHGDAHRARREALLSELETYRDAKSTLDAECAQLEDERKQLKRRRTQAAEKRKAEIEKVRLTDVAKELAQNPEVQAKLKDVSKELGFEPAIDELTGLGKDLRTTAGYLPALWRGIGPKSVVATLAAAFAVLAVLTIALAGRGGVEWLYSLGATTASIVGVTQLVRPAAKRVNTALGHVQDAIRITTEARETLRSKRSREERVLDLELADAERAIAETTQAITALDEKIATARAAAEALSVGRKLYEFLNDRASGYQKHQGVVGTLHRDFRFLDALLRNHRRSREAGVKPVSRVVLYIDDLDRCPPAKVLEVLEAVHLLLALELFVVVVGVDPRWLSSSLWHQYRDLAVGGDPRTDAYLRGMPVEYLEKIFQIPFTLPEMDPDSYARLIGSVADLPVPPVRADPADTIDAGLPVVTAGEERTPARAKLDVEPGSAAAADPGERIGLTGPEVEFAQQLGALVTSPRAAKRLMNTYRLIRATQHVGSRSRFLGGDGRPGGFQAVLTLLAAVAGHPTLANPLLLALQDADGDSWVGFVARLAPGTKDAEPGELVPALPEHDLAEWARLHRGLEASHRPGTLDDLATYRRWGPVIARFGFTL</sequence>
<feature type="domain" description="KAP NTPase" evidence="2">
    <location>
        <begin position="322"/>
        <end position="397"/>
    </location>
</feature>
<evidence type="ECO:0000313" key="4">
    <source>
        <dbReference type="Proteomes" id="UP000267081"/>
    </source>
</evidence>
<proteinExistence type="predicted"/>
<dbReference type="PANTHER" id="PTHR22674">
    <property type="entry name" value="NTPASE, KAP FAMILY P-LOOP DOMAIN-CONTAINING 1"/>
    <property type="match status" value="1"/>
</dbReference>
<dbReference type="OrthoDB" id="88903at2"/>
<dbReference type="InterPro" id="IPR052754">
    <property type="entry name" value="NTPase_KAP_P-loop"/>
</dbReference>
<dbReference type="Proteomes" id="UP000267081">
    <property type="component" value="Unassembled WGS sequence"/>
</dbReference>
<feature type="coiled-coil region" evidence="1">
    <location>
        <begin position="425"/>
        <end position="486"/>
    </location>
</feature>
<dbReference type="Pfam" id="PF07693">
    <property type="entry name" value="KAP_NTPase"/>
    <property type="match status" value="2"/>
</dbReference>
<evidence type="ECO:0000313" key="3">
    <source>
        <dbReference type="EMBL" id="RSD17090.1"/>
    </source>
</evidence>
<dbReference type="InterPro" id="IPR011646">
    <property type="entry name" value="KAP_P-loop"/>
</dbReference>
<organism evidence="3 4">
    <name type="scientific">Amycolatopsis eburnea</name>
    <dbReference type="NCBI Taxonomy" id="2267691"/>
    <lineage>
        <taxon>Bacteria</taxon>
        <taxon>Bacillati</taxon>
        <taxon>Actinomycetota</taxon>
        <taxon>Actinomycetes</taxon>
        <taxon>Pseudonocardiales</taxon>
        <taxon>Pseudonocardiaceae</taxon>
        <taxon>Amycolatopsis</taxon>
    </lineage>
</organism>
<evidence type="ECO:0000256" key="1">
    <source>
        <dbReference type="SAM" id="Coils"/>
    </source>
</evidence>
<evidence type="ECO:0000259" key="2">
    <source>
        <dbReference type="Pfam" id="PF07693"/>
    </source>
</evidence>
<dbReference type="EMBL" id="RSEC01000046">
    <property type="protein sequence ID" value="RSD17090.1"/>
    <property type="molecule type" value="Genomic_DNA"/>
</dbReference>
<protein>
    <recommendedName>
        <fullName evidence="2">KAP NTPase domain-containing protein</fullName>
    </recommendedName>
</protein>
<dbReference type="AlphaFoldDB" id="A0A3R9EQI5"/>
<feature type="domain" description="KAP NTPase" evidence="2">
    <location>
        <begin position="706"/>
        <end position="891"/>
    </location>
</feature>
<comment type="caution">
    <text evidence="3">The sequence shown here is derived from an EMBL/GenBank/DDBJ whole genome shotgun (WGS) entry which is preliminary data.</text>
</comment>
<accession>A0A3R9EQI5</accession>
<keyword evidence="1" id="KW-0175">Coiled coil</keyword>
<dbReference type="PANTHER" id="PTHR22674:SF6">
    <property type="entry name" value="NTPASE KAP FAMILY P-LOOP DOMAIN-CONTAINING PROTEIN 1"/>
    <property type="match status" value="1"/>
</dbReference>
<name>A0A3R9EQI5_9PSEU</name>
<gene>
    <name evidence="3" type="ORF">EIY87_19985</name>
</gene>
<keyword evidence="4" id="KW-1185">Reference proteome</keyword>
<reference evidence="3 4" key="1">
    <citation type="submission" date="2018-12" db="EMBL/GenBank/DDBJ databases">
        <title>Amycolatopsis eburnea sp. nov. actinomycete associate with arbuscular mycorrhiza fungal spore.</title>
        <authorList>
            <person name="Lumyong S."/>
            <person name="Chaiya L."/>
        </authorList>
    </citation>
    <scope>NUCLEOTIDE SEQUENCE [LARGE SCALE GENOMIC DNA]</scope>
    <source>
        <strain evidence="3 4">GLM-1</strain>
    </source>
</reference>